<evidence type="ECO:0000313" key="2">
    <source>
        <dbReference type="EMBL" id="CCD03974.1"/>
    </source>
</evidence>
<sequence>MTEMLRFHGIEGNGMAVALAQEQVVVLYGIIELKASRIVSIRGKPVFTHFINVGVYALSPECLELIRSEKVMGLANLINAAIRQNLRSVGSTTSCPSSNRAPEHRSAPHPSRKPGIRHATPLSCGHALSERGPLHR</sequence>
<dbReference type="Proteomes" id="UP000007319">
    <property type="component" value="Plasmid AZOBR_p6"/>
</dbReference>
<feature type="compositionally biased region" description="Polar residues" evidence="1">
    <location>
        <begin position="88"/>
        <end position="100"/>
    </location>
</feature>
<dbReference type="AlphaFoldDB" id="A0A9P1NSA4"/>
<proteinExistence type="predicted"/>
<reference evidence="2 3" key="1">
    <citation type="journal article" date="2011" name="PLoS Genet.">
        <title>Azospirillum genomes reveal transition of bacteria from aquatic to terrestrial environments.</title>
        <authorList>
            <person name="Wisniewski-Dye F."/>
            <person name="Borziak K."/>
            <person name="Khalsa-Moyers G."/>
            <person name="Alexandre G."/>
            <person name="Sukharnikov L.O."/>
            <person name="Wuichet K."/>
            <person name="Hurst G.B."/>
            <person name="McDonald W.H."/>
            <person name="Robertson J.S."/>
            <person name="Barbe V."/>
            <person name="Calteau A."/>
            <person name="Rouy Z."/>
            <person name="Mangenot S."/>
            <person name="Prigent-Combaret C."/>
            <person name="Normand P."/>
            <person name="Boyer M."/>
            <person name="Siguier P."/>
            <person name="Dessaux Y."/>
            <person name="Elmerich C."/>
            <person name="Condemine G."/>
            <person name="Krishnen G."/>
            <person name="Kennedy I."/>
            <person name="Paterson A.H."/>
            <person name="Gonzalez V."/>
            <person name="Mavingui P."/>
            <person name="Zhulin I.B."/>
        </authorList>
    </citation>
    <scope>NUCLEOTIDE SEQUENCE [LARGE SCALE GENOMIC DNA]</scope>
    <source>
        <strain evidence="2 3">Sp245</strain>
    </source>
</reference>
<organism evidence="2 3">
    <name type="scientific">Azospirillum baldaniorum</name>
    <dbReference type="NCBI Taxonomy" id="1064539"/>
    <lineage>
        <taxon>Bacteria</taxon>
        <taxon>Pseudomonadati</taxon>
        <taxon>Pseudomonadota</taxon>
        <taxon>Alphaproteobacteria</taxon>
        <taxon>Rhodospirillales</taxon>
        <taxon>Azospirillaceae</taxon>
        <taxon>Azospirillum</taxon>
    </lineage>
</organism>
<protein>
    <recommendedName>
        <fullName evidence="4">Nucleotidyl transferase domain-containing protein</fullName>
    </recommendedName>
</protein>
<dbReference type="EMBL" id="HE577333">
    <property type="protein sequence ID" value="CCD03974.1"/>
    <property type="molecule type" value="Genomic_DNA"/>
</dbReference>
<evidence type="ECO:0000313" key="3">
    <source>
        <dbReference type="Proteomes" id="UP000007319"/>
    </source>
</evidence>
<feature type="region of interest" description="Disordered" evidence="1">
    <location>
        <begin position="88"/>
        <end position="136"/>
    </location>
</feature>
<evidence type="ECO:0000256" key="1">
    <source>
        <dbReference type="SAM" id="MobiDB-lite"/>
    </source>
</evidence>
<dbReference type="KEGG" id="abs:AZOBR_p60038"/>
<keyword evidence="2" id="KW-0614">Plasmid</keyword>
<evidence type="ECO:0008006" key="4">
    <source>
        <dbReference type="Google" id="ProtNLM"/>
    </source>
</evidence>
<dbReference type="InterPro" id="IPR029044">
    <property type="entry name" value="Nucleotide-diphossugar_trans"/>
</dbReference>
<dbReference type="SUPFAM" id="SSF53448">
    <property type="entry name" value="Nucleotide-diphospho-sugar transferases"/>
    <property type="match status" value="1"/>
</dbReference>
<gene>
    <name evidence="2" type="ORF">AZOBR_p60038</name>
</gene>
<geneLocation type="plasmid" evidence="2 3">
    <name>AZOBR_p6</name>
</geneLocation>
<dbReference type="RefSeq" id="WP_014200298.1">
    <property type="nucleotide sequence ID" value="NC_016597.1"/>
</dbReference>
<name>A0A9P1NSA4_9PROT</name>
<dbReference type="Gene3D" id="3.90.550.10">
    <property type="entry name" value="Spore Coat Polysaccharide Biosynthesis Protein SpsA, Chain A"/>
    <property type="match status" value="1"/>
</dbReference>
<accession>A0A9P1NSA4</accession>
<keyword evidence="3" id="KW-1185">Reference proteome</keyword>